<dbReference type="InterPro" id="IPR002575">
    <property type="entry name" value="Aminoglycoside_PTrfase"/>
</dbReference>
<evidence type="ECO:0000313" key="12">
    <source>
        <dbReference type="Proteomes" id="UP000590740"/>
    </source>
</evidence>
<proteinExistence type="inferred from homology"/>
<dbReference type="Pfam" id="PF18085">
    <property type="entry name" value="Mak_N_cap"/>
    <property type="match status" value="1"/>
</dbReference>
<feature type="domain" description="Maltokinase N-terminal cap" evidence="10">
    <location>
        <begin position="18"/>
        <end position="71"/>
    </location>
</feature>
<dbReference type="GO" id="GO:0016301">
    <property type="term" value="F:kinase activity"/>
    <property type="evidence" value="ECO:0007669"/>
    <property type="project" value="UniProtKB-KW"/>
</dbReference>
<keyword evidence="6" id="KW-0067">ATP-binding</keyword>
<dbReference type="Pfam" id="PF01636">
    <property type="entry name" value="APH"/>
    <property type="match status" value="1"/>
</dbReference>
<sequence>MNPAWAAALSRVSFAEHLQGCRWFGGKAQSLSGVEVLEAISVGDAGCLVLLRVEYTEATAETYLLPMRLAWVDGAEVWTDALEDEKFRAALLEIILEERRLCSATGELVGICSAAFKTQAKEMAEQLPSRVLSVEQSNSSVLYGDRFFLKLYRRLEVGGNPDVELLRYFTERNSFEHVPGYGGAIEFQGAEGGTRVLALLVTNVPNAGTAWTTTLRRLERKNGMGESGPARLLGERTAQMHLALAAGDGPEFTAEAFDDSYRESLRRMMAETTQRMMRLLELRMADLPRQIQAEAARLLRHEDEILQRYASLIDPEVGATRIRIHGDYHLGQVLDTEGDFVIIDFEGEPARPLHERRMKHSPLRDVAGMLRSFDYAAYTVIAKQGGEDAGVLEWTERMSEAFLDAYLRTAHGAAFLPESEMQMRKLLDACLLEKAVYEVCYELNNRPDWAVIPLRGVLRILDESSAG</sequence>
<evidence type="ECO:0000256" key="5">
    <source>
        <dbReference type="ARBA" id="ARBA00022741"/>
    </source>
</evidence>
<evidence type="ECO:0000256" key="1">
    <source>
        <dbReference type="ARBA" id="ARBA00006219"/>
    </source>
</evidence>
<dbReference type="RefSeq" id="WP_184339382.1">
    <property type="nucleotide sequence ID" value="NZ_JACHIG010000003.1"/>
</dbReference>
<dbReference type="EMBL" id="JACHIG010000003">
    <property type="protein sequence ID" value="MBB5032455.1"/>
    <property type="molecule type" value="Genomic_DNA"/>
</dbReference>
<evidence type="ECO:0000256" key="7">
    <source>
        <dbReference type="ARBA" id="ARBA00031251"/>
    </source>
</evidence>
<evidence type="ECO:0000256" key="2">
    <source>
        <dbReference type="ARBA" id="ARBA00011962"/>
    </source>
</evidence>
<evidence type="ECO:0000256" key="6">
    <source>
        <dbReference type="ARBA" id="ARBA00022840"/>
    </source>
</evidence>
<dbReference type="Proteomes" id="UP000590740">
    <property type="component" value="Unassembled WGS sequence"/>
</dbReference>
<keyword evidence="5" id="KW-0547">Nucleotide-binding</keyword>
<accession>A0A7W7YAE9</accession>
<dbReference type="InterPro" id="IPR011009">
    <property type="entry name" value="Kinase-like_dom_sf"/>
</dbReference>
<dbReference type="GO" id="GO:0005524">
    <property type="term" value="F:ATP binding"/>
    <property type="evidence" value="ECO:0007669"/>
    <property type="project" value="UniProtKB-KW"/>
</dbReference>
<dbReference type="AlphaFoldDB" id="A0A7W7YAE9"/>
<reference evidence="11 12" key="1">
    <citation type="submission" date="2020-08" db="EMBL/GenBank/DDBJ databases">
        <title>Genomic Encyclopedia of Type Strains, Phase IV (KMG-IV): sequencing the most valuable type-strain genomes for metagenomic binning, comparative biology and taxonomic classification.</title>
        <authorList>
            <person name="Goeker M."/>
        </authorList>
    </citation>
    <scope>NUCLEOTIDE SEQUENCE [LARGE SCALE GENOMIC DNA]</scope>
    <source>
        <strain evidence="11 12">DSM 12252</strain>
    </source>
</reference>
<name>A0A7W7YAE9_9BACT</name>
<evidence type="ECO:0000259" key="10">
    <source>
        <dbReference type="Pfam" id="PF18085"/>
    </source>
</evidence>
<comment type="similarity">
    <text evidence="1">Belongs to the aminoglycoside phosphotransferase family.</text>
</comment>
<gene>
    <name evidence="11" type="ORF">HNQ65_002032</name>
</gene>
<evidence type="ECO:0000259" key="9">
    <source>
        <dbReference type="Pfam" id="PF01636"/>
    </source>
</evidence>
<evidence type="ECO:0000256" key="3">
    <source>
        <dbReference type="ARBA" id="ARBA00013882"/>
    </source>
</evidence>
<dbReference type="SUPFAM" id="SSF56112">
    <property type="entry name" value="Protein kinase-like (PK-like)"/>
    <property type="match status" value="1"/>
</dbReference>
<evidence type="ECO:0000256" key="4">
    <source>
        <dbReference type="ARBA" id="ARBA00022679"/>
    </source>
</evidence>
<dbReference type="Gene3D" id="3.90.1200.10">
    <property type="match status" value="1"/>
</dbReference>
<dbReference type="EC" id="2.7.1.175" evidence="2"/>
<dbReference type="InterPro" id="IPR040999">
    <property type="entry name" value="Mak_N_cap"/>
</dbReference>
<comment type="catalytic activity">
    <reaction evidence="8">
        <text>D-maltose + ATP = alpha-maltose 1-phosphate + ADP + H(+)</text>
        <dbReference type="Rhea" id="RHEA:31915"/>
        <dbReference type="ChEBI" id="CHEBI:15378"/>
        <dbReference type="ChEBI" id="CHEBI:17306"/>
        <dbReference type="ChEBI" id="CHEBI:30616"/>
        <dbReference type="ChEBI" id="CHEBI:63576"/>
        <dbReference type="ChEBI" id="CHEBI:456216"/>
        <dbReference type="EC" id="2.7.1.175"/>
    </reaction>
</comment>
<keyword evidence="12" id="KW-1185">Reference proteome</keyword>
<keyword evidence="11" id="KW-0418">Kinase</keyword>
<comment type="caution">
    <text evidence="11">The sequence shown here is derived from an EMBL/GenBank/DDBJ whole genome shotgun (WGS) entry which is preliminary data.</text>
</comment>
<protein>
    <recommendedName>
        <fullName evidence="3">Maltokinase</fullName>
        <ecNumber evidence="2">2.7.1.175</ecNumber>
    </recommendedName>
    <alternativeName>
        <fullName evidence="7">Maltose-1-phosphate synthase</fullName>
    </alternativeName>
</protein>
<evidence type="ECO:0000256" key="8">
    <source>
        <dbReference type="ARBA" id="ARBA00049067"/>
    </source>
</evidence>
<keyword evidence="4" id="KW-0808">Transferase</keyword>
<evidence type="ECO:0000313" key="11">
    <source>
        <dbReference type="EMBL" id="MBB5032455.1"/>
    </source>
</evidence>
<organism evidence="11 12">
    <name type="scientific">Prosthecobacter vanneervenii</name>
    <dbReference type="NCBI Taxonomy" id="48466"/>
    <lineage>
        <taxon>Bacteria</taxon>
        <taxon>Pseudomonadati</taxon>
        <taxon>Verrucomicrobiota</taxon>
        <taxon>Verrucomicrobiia</taxon>
        <taxon>Verrucomicrobiales</taxon>
        <taxon>Verrucomicrobiaceae</taxon>
        <taxon>Prosthecobacter</taxon>
    </lineage>
</organism>
<feature type="domain" description="Aminoglycoside phosphotransferase" evidence="9">
    <location>
        <begin position="230"/>
        <end position="346"/>
    </location>
</feature>